<proteinExistence type="predicted"/>
<evidence type="ECO:0000313" key="2">
    <source>
        <dbReference type="EMBL" id="PKI67813.1"/>
    </source>
</evidence>
<evidence type="ECO:0000256" key="1">
    <source>
        <dbReference type="SAM" id="MobiDB-lite"/>
    </source>
</evidence>
<feature type="region of interest" description="Disordered" evidence="1">
    <location>
        <begin position="78"/>
        <end position="111"/>
    </location>
</feature>
<sequence>MCRILCPSGKSRASSIITDVHGIADCGSKLAISSLTYVNCIIWVPEKNVTSNSSLVTSKSSLVTSNSSLVTSSSSLVTSNSSLTTSNSSMTTSNSSLDTSNSSLDQNDVTEDRIDVTRNEFDVPRNELDVTRDELDITRDEFDVFRDEFDVVRDEFDVTKDELDVTRDEFDVTRDDFDVTRDEFDILAIAVSGWDLEGGIYHRVRTGGDVAVCHENVWAHIISTELGEMGLEEEIFLGPAALSSIVRGGGPFGLFIVFLLDNWAPLRYRPNILLIKGRTVLIWTQHRCPQ</sequence>
<feature type="compositionally biased region" description="Low complexity" evidence="1">
    <location>
        <begin position="78"/>
        <end position="104"/>
    </location>
</feature>
<evidence type="ECO:0000313" key="3">
    <source>
        <dbReference type="Proteomes" id="UP000233551"/>
    </source>
</evidence>
<gene>
    <name evidence="2" type="ORF">CRG98_011786</name>
</gene>
<keyword evidence="3" id="KW-1185">Reference proteome</keyword>
<dbReference type="AlphaFoldDB" id="A0A2I0KHZ7"/>
<name>A0A2I0KHZ7_PUNGR</name>
<organism evidence="2 3">
    <name type="scientific">Punica granatum</name>
    <name type="common">Pomegranate</name>
    <dbReference type="NCBI Taxonomy" id="22663"/>
    <lineage>
        <taxon>Eukaryota</taxon>
        <taxon>Viridiplantae</taxon>
        <taxon>Streptophyta</taxon>
        <taxon>Embryophyta</taxon>
        <taxon>Tracheophyta</taxon>
        <taxon>Spermatophyta</taxon>
        <taxon>Magnoliopsida</taxon>
        <taxon>eudicotyledons</taxon>
        <taxon>Gunneridae</taxon>
        <taxon>Pentapetalae</taxon>
        <taxon>rosids</taxon>
        <taxon>malvids</taxon>
        <taxon>Myrtales</taxon>
        <taxon>Lythraceae</taxon>
        <taxon>Punica</taxon>
    </lineage>
</organism>
<dbReference type="EMBL" id="PGOL01000582">
    <property type="protein sequence ID" value="PKI67813.1"/>
    <property type="molecule type" value="Genomic_DNA"/>
</dbReference>
<reference evidence="2 3" key="1">
    <citation type="submission" date="2017-11" db="EMBL/GenBank/DDBJ databases">
        <title>De-novo sequencing of pomegranate (Punica granatum L.) genome.</title>
        <authorList>
            <person name="Akparov Z."/>
            <person name="Amiraslanov A."/>
            <person name="Hajiyeva S."/>
            <person name="Abbasov M."/>
            <person name="Kaur K."/>
            <person name="Hamwieh A."/>
            <person name="Solovyev V."/>
            <person name="Salamov A."/>
            <person name="Braich B."/>
            <person name="Kosarev P."/>
            <person name="Mahmoud A."/>
            <person name="Hajiyev E."/>
            <person name="Babayeva S."/>
            <person name="Izzatullayeva V."/>
            <person name="Mammadov A."/>
            <person name="Mammadov A."/>
            <person name="Sharifova S."/>
            <person name="Ojaghi J."/>
            <person name="Eynullazada K."/>
            <person name="Bayramov B."/>
            <person name="Abdulazimova A."/>
            <person name="Shahmuradov I."/>
        </authorList>
    </citation>
    <scope>NUCLEOTIDE SEQUENCE [LARGE SCALE GENOMIC DNA]</scope>
    <source>
        <strain evidence="3">cv. AG2017</strain>
        <tissue evidence="2">Leaf</tissue>
    </source>
</reference>
<protein>
    <submittedName>
        <fullName evidence="2">Uncharacterized protein</fullName>
    </submittedName>
</protein>
<comment type="caution">
    <text evidence="2">The sequence shown here is derived from an EMBL/GenBank/DDBJ whole genome shotgun (WGS) entry which is preliminary data.</text>
</comment>
<dbReference type="Proteomes" id="UP000233551">
    <property type="component" value="Unassembled WGS sequence"/>
</dbReference>
<accession>A0A2I0KHZ7</accession>
<dbReference type="STRING" id="22663.A0A2I0KHZ7"/>